<proteinExistence type="predicted"/>
<dbReference type="EMBL" id="KQ423680">
    <property type="protein sequence ID" value="KOF72381.1"/>
    <property type="molecule type" value="Genomic_DNA"/>
</dbReference>
<sequence length="109" mass="12007">MTSLTPADGFTIGGRNTMTITCSYNMMNFRTFNIIKNNSTVVEIQKYVPYDILGIMQTGRFDCTLQRTGTPGLVKCSKSNLTCYDVASYTCSTNTVTSSPKSLKGQFTI</sequence>
<accession>A0A0L8G5R7</accession>
<evidence type="ECO:0000313" key="1">
    <source>
        <dbReference type="EMBL" id="KOF72381.1"/>
    </source>
</evidence>
<name>A0A0L8G5R7_OCTBM</name>
<evidence type="ECO:0008006" key="2">
    <source>
        <dbReference type="Google" id="ProtNLM"/>
    </source>
</evidence>
<protein>
    <recommendedName>
        <fullName evidence="2">Immunoglobulin V-set domain-containing protein</fullName>
    </recommendedName>
</protein>
<reference evidence="1" key="1">
    <citation type="submission" date="2015-07" db="EMBL/GenBank/DDBJ databases">
        <title>MeaNS - Measles Nucleotide Surveillance Program.</title>
        <authorList>
            <person name="Tran T."/>
            <person name="Druce J."/>
        </authorList>
    </citation>
    <scope>NUCLEOTIDE SEQUENCE</scope>
    <source>
        <strain evidence="1">UCB-OBI-ISO-001</strain>
        <tissue evidence="1">Gonad</tissue>
    </source>
</reference>
<organism evidence="1">
    <name type="scientific">Octopus bimaculoides</name>
    <name type="common">California two-spotted octopus</name>
    <dbReference type="NCBI Taxonomy" id="37653"/>
    <lineage>
        <taxon>Eukaryota</taxon>
        <taxon>Metazoa</taxon>
        <taxon>Spiralia</taxon>
        <taxon>Lophotrochozoa</taxon>
        <taxon>Mollusca</taxon>
        <taxon>Cephalopoda</taxon>
        <taxon>Coleoidea</taxon>
        <taxon>Octopodiformes</taxon>
        <taxon>Octopoda</taxon>
        <taxon>Incirrata</taxon>
        <taxon>Octopodidae</taxon>
        <taxon>Octopus</taxon>
    </lineage>
</organism>
<gene>
    <name evidence="1" type="ORF">OCBIM_22039507mg</name>
</gene>
<dbReference type="AlphaFoldDB" id="A0A0L8G5R7"/>